<dbReference type="GO" id="GO:0005886">
    <property type="term" value="C:plasma membrane"/>
    <property type="evidence" value="ECO:0007669"/>
    <property type="project" value="TreeGrafter"/>
</dbReference>
<evidence type="ECO:0000259" key="6">
    <source>
        <dbReference type="PROSITE" id="PS50104"/>
    </source>
</evidence>
<dbReference type="PANTHER" id="PTHR24365">
    <property type="entry name" value="TOLL-LIKE RECEPTOR"/>
    <property type="match status" value="1"/>
</dbReference>
<keyword evidence="2" id="KW-0812">Transmembrane</keyword>
<dbReference type="PANTHER" id="PTHR24365:SF541">
    <property type="entry name" value="PROTEIN TOLL-RELATED"/>
    <property type="match status" value="1"/>
</dbReference>
<comment type="subcellular location">
    <subcellularLocation>
        <location evidence="1">Membrane</location>
    </subcellularLocation>
</comment>
<protein>
    <recommendedName>
        <fullName evidence="6">TIR domain-containing protein</fullName>
    </recommendedName>
</protein>
<dbReference type="GO" id="GO:0007165">
    <property type="term" value="P:signal transduction"/>
    <property type="evidence" value="ECO:0007669"/>
    <property type="project" value="InterPro"/>
</dbReference>
<dbReference type="GO" id="GO:0038023">
    <property type="term" value="F:signaling receptor activity"/>
    <property type="evidence" value="ECO:0007669"/>
    <property type="project" value="TreeGrafter"/>
</dbReference>
<keyword evidence="5" id="KW-0472">Membrane</keyword>
<name>A0A0B6ZFE5_9EUPU</name>
<dbReference type="Gene3D" id="3.40.50.10140">
    <property type="entry name" value="Toll/interleukin-1 receptor homology (TIR) domain"/>
    <property type="match status" value="1"/>
</dbReference>
<evidence type="ECO:0000313" key="7">
    <source>
        <dbReference type="EMBL" id="CEK67339.1"/>
    </source>
</evidence>
<reference evidence="7" key="1">
    <citation type="submission" date="2014-12" db="EMBL/GenBank/DDBJ databases">
        <title>Insight into the proteome of Arion vulgaris.</title>
        <authorList>
            <person name="Aradska J."/>
            <person name="Bulat T."/>
            <person name="Smidak R."/>
            <person name="Sarate P."/>
            <person name="Gangsoo J."/>
            <person name="Sialana F."/>
            <person name="Bilban M."/>
            <person name="Lubec G."/>
        </authorList>
    </citation>
    <scope>NUCLEOTIDE SEQUENCE</scope>
    <source>
        <tissue evidence="7">Skin</tissue>
    </source>
</reference>
<evidence type="ECO:0000256" key="3">
    <source>
        <dbReference type="ARBA" id="ARBA00022729"/>
    </source>
</evidence>
<dbReference type="InterPro" id="IPR000157">
    <property type="entry name" value="TIR_dom"/>
</dbReference>
<organism evidence="7">
    <name type="scientific">Arion vulgaris</name>
    <dbReference type="NCBI Taxonomy" id="1028688"/>
    <lineage>
        <taxon>Eukaryota</taxon>
        <taxon>Metazoa</taxon>
        <taxon>Spiralia</taxon>
        <taxon>Lophotrochozoa</taxon>
        <taxon>Mollusca</taxon>
        <taxon>Gastropoda</taxon>
        <taxon>Heterobranchia</taxon>
        <taxon>Euthyneura</taxon>
        <taxon>Panpulmonata</taxon>
        <taxon>Eupulmonata</taxon>
        <taxon>Stylommatophora</taxon>
        <taxon>Helicina</taxon>
        <taxon>Arionoidea</taxon>
        <taxon>Arionidae</taxon>
        <taxon>Arion</taxon>
    </lineage>
</organism>
<keyword evidence="3" id="KW-0732">Signal</keyword>
<keyword evidence="4" id="KW-1133">Transmembrane helix</keyword>
<dbReference type="InterPro" id="IPR035897">
    <property type="entry name" value="Toll_tir_struct_dom_sf"/>
</dbReference>
<dbReference type="SUPFAM" id="SSF52200">
    <property type="entry name" value="Toll/Interleukin receptor TIR domain"/>
    <property type="match status" value="1"/>
</dbReference>
<dbReference type="Pfam" id="PF13676">
    <property type="entry name" value="TIR_2"/>
    <property type="match status" value="1"/>
</dbReference>
<sequence length="110" mass="12816">MVHGETFQAGRHIADNIYTAIRQSRKTLVLVTKHLLTSHWCTYELQMARMESISTGRNVLVFLFLEDIPANMVNIDVKSYIKTSTYIMYPKEITHREAFWNKLADDLRAP</sequence>
<dbReference type="EMBL" id="HACG01020474">
    <property type="protein sequence ID" value="CEK67339.1"/>
    <property type="molecule type" value="Transcribed_RNA"/>
</dbReference>
<accession>A0A0B6ZFE5</accession>
<feature type="domain" description="TIR" evidence="6">
    <location>
        <begin position="1"/>
        <end position="107"/>
    </location>
</feature>
<evidence type="ECO:0000256" key="1">
    <source>
        <dbReference type="ARBA" id="ARBA00004370"/>
    </source>
</evidence>
<evidence type="ECO:0000256" key="2">
    <source>
        <dbReference type="ARBA" id="ARBA00022692"/>
    </source>
</evidence>
<evidence type="ECO:0000256" key="5">
    <source>
        <dbReference type="ARBA" id="ARBA00023136"/>
    </source>
</evidence>
<proteinExistence type="predicted"/>
<dbReference type="PROSITE" id="PS50104">
    <property type="entry name" value="TIR"/>
    <property type="match status" value="1"/>
</dbReference>
<evidence type="ECO:0000256" key="4">
    <source>
        <dbReference type="ARBA" id="ARBA00022989"/>
    </source>
</evidence>
<gene>
    <name evidence="7" type="primary">ORF62261</name>
</gene>
<dbReference type="AlphaFoldDB" id="A0A0B6ZFE5"/>